<dbReference type="EMBL" id="QYUP01000093">
    <property type="protein sequence ID" value="RJG17859.1"/>
    <property type="molecule type" value="Genomic_DNA"/>
</dbReference>
<gene>
    <name evidence="2" type="ORF">D3872_09780</name>
</gene>
<name>A0A418XXY7_9BURK</name>
<dbReference type="AlphaFoldDB" id="A0A418XXY7"/>
<evidence type="ECO:0000313" key="3">
    <source>
        <dbReference type="Proteomes" id="UP000284006"/>
    </source>
</evidence>
<protein>
    <submittedName>
        <fullName evidence="2">DUF861 domain-containing protein</fullName>
    </submittedName>
</protein>
<dbReference type="PANTHER" id="PTHR40943">
    <property type="entry name" value="CYTOPLASMIC PROTEIN-RELATED"/>
    <property type="match status" value="1"/>
</dbReference>
<dbReference type="SUPFAM" id="SSF51182">
    <property type="entry name" value="RmlC-like cupins"/>
    <property type="match status" value="1"/>
</dbReference>
<dbReference type="PANTHER" id="PTHR40943:SF2">
    <property type="entry name" value="(S)-UREIDOGLYCINE AMINOHYDROLASE CUPIN DOMAIN-CONTAINING PROTEIN"/>
    <property type="match status" value="1"/>
</dbReference>
<accession>A0A418XXY7</accession>
<feature type="domain" description="(S)-ureidoglycine aminohydrolase cupin" evidence="1">
    <location>
        <begin position="45"/>
        <end position="113"/>
    </location>
</feature>
<dbReference type="InterPro" id="IPR008579">
    <property type="entry name" value="UGlyAH_Cupin_dom"/>
</dbReference>
<dbReference type="OrthoDB" id="9799053at2"/>
<keyword evidence="3" id="KW-1185">Reference proteome</keyword>
<comment type="caution">
    <text evidence="2">The sequence shown here is derived from an EMBL/GenBank/DDBJ whole genome shotgun (WGS) entry which is preliminary data.</text>
</comment>
<evidence type="ECO:0000259" key="1">
    <source>
        <dbReference type="Pfam" id="PF05899"/>
    </source>
</evidence>
<dbReference type="Gene3D" id="2.60.120.10">
    <property type="entry name" value="Jelly Rolls"/>
    <property type="match status" value="1"/>
</dbReference>
<dbReference type="InterPro" id="IPR014710">
    <property type="entry name" value="RmlC-like_jellyroll"/>
</dbReference>
<organism evidence="2 3">
    <name type="scientific">Massilia cavernae</name>
    <dbReference type="NCBI Taxonomy" id="2320864"/>
    <lineage>
        <taxon>Bacteria</taxon>
        <taxon>Pseudomonadati</taxon>
        <taxon>Pseudomonadota</taxon>
        <taxon>Betaproteobacteria</taxon>
        <taxon>Burkholderiales</taxon>
        <taxon>Oxalobacteraceae</taxon>
        <taxon>Telluria group</taxon>
        <taxon>Massilia</taxon>
    </lineage>
</organism>
<evidence type="ECO:0000313" key="2">
    <source>
        <dbReference type="EMBL" id="RJG17859.1"/>
    </source>
</evidence>
<dbReference type="Proteomes" id="UP000284006">
    <property type="component" value="Unassembled WGS sequence"/>
</dbReference>
<sequence length="121" mass="13557">MMTQMIRFNDIEPKITEQFPDEDKRIKGKPLRTSQEYFANAVHGVRAGTWKAEAGSYRIELADTKHEFFHILTGKVQIALPDGSGVKEYAAGDTGIIPPGFKGIFEIVVPASKFWVVTERS</sequence>
<reference evidence="2 3" key="1">
    <citation type="submission" date="2018-09" db="EMBL/GenBank/DDBJ databases">
        <authorList>
            <person name="Zhu H."/>
        </authorList>
    </citation>
    <scope>NUCLEOTIDE SEQUENCE [LARGE SCALE GENOMIC DNA]</scope>
    <source>
        <strain evidence="2 3">K1S02-61</strain>
    </source>
</reference>
<dbReference type="Pfam" id="PF05899">
    <property type="entry name" value="Cupin_3"/>
    <property type="match status" value="1"/>
</dbReference>
<proteinExistence type="predicted"/>
<dbReference type="InterPro" id="IPR011051">
    <property type="entry name" value="RmlC_Cupin_sf"/>
</dbReference>